<name>A0ABV0PL70_9TELE</name>
<accession>A0ABV0PL70</accession>
<dbReference type="EMBL" id="JAHRIO010080233">
    <property type="protein sequence ID" value="MEQ2184240.1"/>
    <property type="molecule type" value="Genomic_DNA"/>
</dbReference>
<gene>
    <name evidence="1" type="ORF">GOODEAATRI_005830</name>
</gene>
<organism evidence="1 2">
    <name type="scientific">Goodea atripinnis</name>
    <dbReference type="NCBI Taxonomy" id="208336"/>
    <lineage>
        <taxon>Eukaryota</taxon>
        <taxon>Metazoa</taxon>
        <taxon>Chordata</taxon>
        <taxon>Craniata</taxon>
        <taxon>Vertebrata</taxon>
        <taxon>Euteleostomi</taxon>
        <taxon>Actinopterygii</taxon>
        <taxon>Neopterygii</taxon>
        <taxon>Teleostei</taxon>
        <taxon>Neoteleostei</taxon>
        <taxon>Acanthomorphata</taxon>
        <taxon>Ovalentaria</taxon>
        <taxon>Atherinomorphae</taxon>
        <taxon>Cyprinodontiformes</taxon>
        <taxon>Goodeidae</taxon>
        <taxon>Goodea</taxon>
    </lineage>
</organism>
<comment type="caution">
    <text evidence="1">The sequence shown here is derived from an EMBL/GenBank/DDBJ whole genome shotgun (WGS) entry which is preliminary data.</text>
</comment>
<protein>
    <submittedName>
        <fullName evidence="1">Uncharacterized protein</fullName>
    </submittedName>
</protein>
<keyword evidence="2" id="KW-1185">Reference proteome</keyword>
<dbReference type="Proteomes" id="UP001476798">
    <property type="component" value="Unassembled WGS sequence"/>
</dbReference>
<reference evidence="1 2" key="1">
    <citation type="submission" date="2021-06" db="EMBL/GenBank/DDBJ databases">
        <authorList>
            <person name="Palmer J.M."/>
        </authorList>
    </citation>
    <scope>NUCLEOTIDE SEQUENCE [LARGE SCALE GENOMIC DNA]</scope>
    <source>
        <strain evidence="1 2">GA_2019</strain>
        <tissue evidence="1">Muscle</tissue>
    </source>
</reference>
<sequence>MLWYREFQLISCLQIQIMTLPPPCLTVGKLRLVFSKYGLSKHLHFGLIYVKDANVPEVSFFIQMELYMAGNRSHAAIVFSSCLPTSQICSGHLWDDWQPP</sequence>
<proteinExistence type="predicted"/>
<evidence type="ECO:0000313" key="2">
    <source>
        <dbReference type="Proteomes" id="UP001476798"/>
    </source>
</evidence>
<evidence type="ECO:0000313" key="1">
    <source>
        <dbReference type="EMBL" id="MEQ2184240.1"/>
    </source>
</evidence>